<evidence type="ECO:0000313" key="13">
    <source>
        <dbReference type="Proteomes" id="UP000606786"/>
    </source>
</evidence>
<keyword evidence="13" id="KW-1185">Reference proteome</keyword>
<dbReference type="GO" id="GO:0031901">
    <property type="term" value="C:early endosome membrane"/>
    <property type="evidence" value="ECO:0007669"/>
    <property type="project" value="UniProtKB-SubCell"/>
</dbReference>
<dbReference type="PROSITE" id="PS50237">
    <property type="entry name" value="HECT"/>
    <property type="match status" value="1"/>
</dbReference>
<keyword evidence="4 7" id="KW-0653">Protein transport</keyword>
<gene>
    <name evidence="12" type="ORF">CCAP1982_LOCUS5446</name>
</gene>
<dbReference type="EMBL" id="CAJHJT010000012">
    <property type="protein sequence ID" value="CAD6996770.1"/>
    <property type="molecule type" value="Genomic_DNA"/>
</dbReference>
<comment type="subcellular location">
    <subcellularLocation>
        <location evidence="7">Endosome membrane</location>
        <topology evidence="7">Peripheral membrane protein</topology>
    </subcellularLocation>
    <subcellularLocation>
        <location evidence="7">Late endosome membrane</location>
        <topology evidence="7">Peripheral membrane protein</topology>
    </subcellularLocation>
    <subcellularLocation>
        <location evidence="7">Early endosome membrane</location>
        <topology evidence="7">Peripheral membrane protein</topology>
    </subcellularLocation>
    <subcellularLocation>
        <location evidence="7">Lysosome membrane</location>
        <topology evidence="7">Peripheral membrane protein</topology>
    </subcellularLocation>
    <subcellularLocation>
        <location evidence="7">Golgi apparatus</location>
        <location evidence="7">trans-Golgi network</location>
    </subcellularLocation>
    <subcellularLocation>
        <location evidence="7">Cytoplasmic vesicle</location>
        <location evidence="7">Clathrin-coated vesicle</location>
    </subcellularLocation>
    <subcellularLocation>
        <location evidence="1">Lysosome</location>
    </subcellularLocation>
</comment>
<dbReference type="InterPro" id="IPR045111">
    <property type="entry name" value="Vps41/Vps8"/>
</dbReference>
<dbReference type="Pfam" id="PF23411">
    <property type="entry name" value="Beta-prop_Vps41"/>
    <property type="match status" value="1"/>
</dbReference>
<dbReference type="Proteomes" id="UP000606786">
    <property type="component" value="Unassembled WGS sequence"/>
</dbReference>
<dbReference type="PANTHER" id="PTHR12616">
    <property type="entry name" value="VACUOLAR PROTEIN SORTING VPS41"/>
    <property type="match status" value="1"/>
</dbReference>
<dbReference type="GO" id="GO:0031902">
    <property type="term" value="C:late endosome membrane"/>
    <property type="evidence" value="ECO:0007669"/>
    <property type="project" value="UniProtKB-SubCell"/>
</dbReference>
<dbReference type="InterPro" id="IPR057780">
    <property type="entry name" value="Beta-prop_Vps41"/>
</dbReference>
<evidence type="ECO:0000256" key="10">
    <source>
        <dbReference type="SAM" id="MobiDB-lite"/>
    </source>
</evidence>
<dbReference type="SUPFAM" id="SSF50978">
    <property type="entry name" value="WD40 repeat-like"/>
    <property type="match status" value="1"/>
</dbReference>
<dbReference type="GO" id="GO:0016236">
    <property type="term" value="P:macroautophagy"/>
    <property type="evidence" value="ECO:0007669"/>
    <property type="project" value="TreeGrafter"/>
</dbReference>
<evidence type="ECO:0000256" key="3">
    <source>
        <dbReference type="ARBA" id="ARBA00022448"/>
    </source>
</evidence>
<dbReference type="Gene3D" id="2.130.10.10">
    <property type="entry name" value="YVTN repeat-like/Quinoprotein amine dehydrogenase"/>
    <property type="match status" value="1"/>
</dbReference>
<feature type="domain" description="HECT" evidence="11">
    <location>
        <begin position="549"/>
        <end position="638"/>
    </location>
</feature>
<organism evidence="12 13">
    <name type="scientific">Ceratitis capitata</name>
    <name type="common">Mediterranean fruit fly</name>
    <name type="synonym">Tephritis capitata</name>
    <dbReference type="NCBI Taxonomy" id="7213"/>
    <lineage>
        <taxon>Eukaryota</taxon>
        <taxon>Metazoa</taxon>
        <taxon>Ecdysozoa</taxon>
        <taxon>Arthropoda</taxon>
        <taxon>Hexapoda</taxon>
        <taxon>Insecta</taxon>
        <taxon>Pterygota</taxon>
        <taxon>Neoptera</taxon>
        <taxon>Endopterygota</taxon>
        <taxon>Diptera</taxon>
        <taxon>Brachycera</taxon>
        <taxon>Muscomorpha</taxon>
        <taxon>Tephritoidea</taxon>
        <taxon>Tephritidae</taxon>
        <taxon>Ceratitis</taxon>
        <taxon>Ceratitis</taxon>
    </lineage>
</organism>
<dbReference type="GO" id="GO:0004842">
    <property type="term" value="F:ubiquitin-protein transferase activity"/>
    <property type="evidence" value="ECO:0007669"/>
    <property type="project" value="InterPro"/>
</dbReference>
<evidence type="ECO:0000313" key="12">
    <source>
        <dbReference type="EMBL" id="CAD6996770.1"/>
    </source>
</evidence>
<dbReference type="InterPro" id="IPR057779">
    <property type="entry name" value="Znf_RING_Vps41"/>
</dbReference>
<keyword evidence="3 7" id="KW-0813">Transport</keyword>
<feature type="compositionally biased region" description="Low complexity" evidence="10">
    <location>
        <begin position="1"/>
        <end position="11"/>
    </location>
</feature>
<feature type="compositionally biased region" description="Acidic residues" evidence="10">
    <location>
        <begin position="12"/>
        <end position="21"/>
    </location>
</feature>
<evidence type="ECO:0000256" key="6">
    <source>
        <dbReference type="ARBA" id="ARBA00029538"/>
    </source>
</evidence>
<evidence type="ECO:0000256" key="5">
    <source>
        <dbReference type="ARBA" id="ARBA00023228"/>
    </source>
</evidence>
<evidence type="ECO:0000259" key="11">
    <source>
        <dbReference type="PROSITE" id="PS50237"/>
    </source>
</evidence>
<dbReference type="OrthoDB" id="244107at2759"/>
<evidence type="ECO:0000256" key="4">
    <source>
        <dbReference type="ARBA" id="ARBA00022927"/>
    </source>
</evidence>
<protein>
    <recommendedName>
        <fullName evidence="6 7">Vacuolar protein sorting-associated protein 41 homolog</fullName>
    </recommendedName>
</protein>
<dbReference type="GO" id="GO:0030136">
    <property type="term" value="C:clathrin-coated vesicle"/>
    <property type="evidence" value="ECO:0007669"/>
    <property type="project" value="UniProtKB-SubCell"/>
</dbReference>
<dbReference type="InterPro" id="IPR016902">
    <property type="entry name" value="Vps41"/>
</dbReference>
<comment type="caution">
    <text evidence="12">The sequence shown here is derived from an EMBL/GenBank/DDBJ whole genome shotgun (WGS) entry which is preliminary data.</text>
</comment>
<dbReference type="PROSITE" id="PS50236">
    <property type="entry name" value="CHCR"/>
    <property type="match status" value="1"/>
</dbReference>
<dbReference type="Pfam" id="PF23555">
    <property type="entry name" value="zf-RING_Vps41"/>
    <property type="match status" value="1"/>
</dbReference>
<dbReference type="InterPro" id="IPR000547">
    <property type="entry name" value="Clathrin_H-chain/VPS_repeat"/>
</dbReference>
<evidence type="ECO:0000256" key="7">
    <source>
        <dbReference type="PIRNR" id="PIRNR028921"/>
    </source>
</evidence>
<dbReference type="InterPro" id="IPR011990">
    <property type="entry name" value="TPR-like_helical_dom_sf"/>
</dbReference>
<feature type="repeat" description="CHCR" evidence="9">
    <location>
        <begin position="556"/>
        <end position="710"/>
    </location>
</feature>
<evidence type="ECO:0000256" key="1">
    <source>
        <dbReference type="ARBA" id="ARBA00004371"/>
    </source>
</evidence>
<dbReference type="PIRSF" id="PIRSF028921">
    <property type="entry name" value="VPS41"/>
    <property type="match status" value="1"/>
</dbReference>
<dbReference type="GO" id="GO:0005765">
    <property type="term" value="C:lysosomal membrane"/>
    <property type="evidence" value="ECO:0007669"/>
    <property type="project" value="UniProtKB-SubCell"/>
</dbReference>
<dbReference type="GO" id="GO:0034058">
    <property type="term" value="P:endosomal vesicle fusion"/>
    <property type="evidence" value="ECO:0007669"/>
    <property type="project" value="UniProtKB-UniRule"/>
</dbReference>
<sequence>MSEQESINNSDTETESTEDEVEPKFKYQRIANDLRKILNTDVLTCSAVHPKFLIFGTFLGRIYLFDHKGNSVTSHLSDGPNDYSHTVAVNHIDVDAKAEYVATCSDDGRVNITGLFSDENNQHLTFGKSIKAVALDPDSKTVAGKRFIIGDDKLTLFEKNFLKKLKTTVLSSAEGYVLSICWNGSFVAWASYLGVRVYDLNEKCSLGLMKWEEPVNARLENFRCNFRWSNATTLLIGWVDTIRICVIRRRNSIEVASRDLPGFIVDPISTFQTTFYISGLAPLTSNQLVVLGCPKEKDAERKSLRPVLSVMEYKLNSSEEICTDSLSLRGYQEYTVNDYSLGCIIEENRYFIVAPKDIVVASLYETDDRVKWLVDHRKFEEAMEVISTHGGSWTLISVAKLYINHLLSLKQFDDAAKLCLRVLGNKKSLWEEEVFKFFKCSQLRAVSAYLPTSDDCKLDPHVYEMVLYEYLKHDAKGFLNLIKEWPSNLYNCAAVINAIHDNFRKQNANELLEALAILYLHQRDYESALRMYLKLQNADVFEMIRRYDLYDAIHKMIIPLIQLDRERAFKILFENKKIPPEIVVQQLEQNQEYLYWYLDALDKVDKSGKYHWKLINLYAKYEREKLLPFLKGSNHYPMQEALDVCKRELFYPEMVYLLGQMGNTIEALNIIIEKIKDIEMAIEFCKEHNDSDLWNILIDESVKEPEIVLKLLDGIVDYVDPVAVVEKIKLGQDIPGLRDAVVKLLWDYRLQVEIRKSAQNIQHEFYYKQHAKEVTMQNRGRCVPSSDRCMRCNRPVLTLNEHIPPVNDLVIFLCGHVYHQKCAPGSTINERCEFCNPSDLNKDDPLAIMLLLQ</sequence>
<dbReference type="SMART" id="SM00299">
    <property type="entry name" value="CLH"/>
    <property type="match status" value="1"/>
</dbReference>
<dbReference type="GO" id="GO:0006623">
    <property type="term" value="P:protein targeting to vacuole"/>
    <property type="evidence" value="ECO:0007669"/>
    <property type="project" value="InterPro"/>
</dbReference>
<evidence type="ECO:0000256" key="8">
    <source>
        <dbReference type="PROSITE-ProRule" id="PRU00104"/>
    </source>
</evidence>
<dbReference type="Pfam" id="PF23556">
    <property type="entry name" value="TPR_Vps41"/>
    <property type="match status" value="1"/>
</dbReference>
<keyword evidence="8" id="KW-0833">Ubl conjugation pathway</keyword>
<keyword evidence="5 7" id="KW-0458">Lysosome</keyword>
<dbReference type="GO" id="GO:0030897">
    <property type="term" value="C:HOPS complex"/>
    <property type="evidence" value="ECO:0007669"/>
    <property type="project" value="UniProtKB-UniRule"/>
</dbReference>
<reference evidence="12" key="1">
    <citation type="submission" date="2020-11" db="EMBL/GenBank/DDBJ databases">
        <authorList>
            <person name="Whitehead M."/>
        </authorList>
    </citation>
    <scope>NUCLEOTIDE SEQUENCE</scope>
    <source>
        <strain evidence="12">EGII</strain>
    </source>
</reference>
<dbReference type="InterPro" id="IPR036322">
    <property type="entry name" value="WD40_repeat_dom_sf"/>
</dbReference>
<dbReference type="PANTHER" id="PTHR12616:SF1">
    <property type="entry name" value="VACUOLAR PROTEIN SORTING-ASSOCIATED PROTEIN 41 HOMOLOG"/>
    <property type="match status" value="1"/>
</dbReference>
<keyword evidence="7" id="KW-0968">Cytoplasmic vesicle</keyword>
<evidence type="ECO:0000256" key="9">
    <source>
        <dbReference type="PROSITE-ProRule" id="PRU01006"/>
    </source>
</evidence>
<dbReference type="Gene3D" id="1.25.40.10">
    <property type="entry name" value="Tetratricopeptide repeat domain"/>
    <property type="match status" value="1"/>
</dbReference>
<comment type="function">
    <text evidence="7">Plays a role in vesicle-mediated protein trafficking to lysosomal compartments including the endocytic membrane transport pathways.</text>
</comment>
<feature type="region of interest" description="Disordered" evidence="10">
    <location>
        <begin position="1"/>
        <end position="21"/>
    </location>
</feature>
<name>A0A811UDT0_CERCA</name>
<dbReference type="FunFam" id="2.130.10.10:FF:001204">
    <property type="entry name" value="Vacuolar protein sorting-associated protein 41 homolog"/>
    <property type="match status" value="1"/>
</dbReference>
<dbReference type="InterPro" id="IPR015943">
    <property type="entry name" value="WD40/YVTN_repeat-like_dom_sf"/>
</dbReference>
<evidence type="ECO:0000256" key="2">
    <source>
        <dbReference type="ARBA" id="ARBA00009582"/>
    </source>
</evidence>
<dbReference type="GO" id="GO:0009267">
    <property type="term" value="P:cellular response to starvation"/>
    <property type="evidence" value="ECO:0007669"/>
    <property type="project" value="TreeGrafter"/>
</dbReference>
<comment type="caution">
    <text evidence="8">Lacks conserved residue(s) required for the propagation of feature annotation.</text>
</comment>
<dbReference type="AlphaFoldDB" id="A0A811UDT0"/>
<comment type="similarity">
    <text evidence="2 7">Belongs to the VPS41 family.</text>
</comment>
<accession>A0A811UDT0</accession>
<proteinExistence type="inferred from homology"/>
<dbReference type="GO" id="GO:0005794">
    <property type="term" value="C:Golgi apparatus"/>
    <property type="evidence" value="ECO:0007669"/>
    <property type="project" value="UniProtKB-SubCell"/>
</dbReference>
<keyword evidence="7" id="KW-0333">Golgi apparatus</keyword>
<keyword evidence="7" id="KW-0967">Endosome</keyword>
<dbReference type="InterPro" id="IPR000569">
    <property type="entry name" value="HECT_dom"/>
</dbReference>